<evidence type="ECO:0000256" key="3">
    <source>
        <dbReference type="ARBA" id="ARBA00022617"/>
    </source>
</evidence>
<comment type="similarity">
    <text evidence="1">Belongs to the nitrite and sulfite reductase 4Fe-4S domain family.</text>
</comment>
<reference evidence="10" key="1">
    <citation type="submission" date="2018-06" db="EMBL/GenBank/DDBJ databases">
        <authorList>
            <person name="Zhirakovskaya E."/>
        </authorList>
    </citation>
    <scope>NUCLEOTIDE SEQUENCE</scope>
</reference>
<dbReference type="GO" id="GO:0048307">
    <property type="term" value="F:ferredoxin-nitrite reductase activity"/>
    <property type="evidence" value="ECO:0007669"/>
    <property type="project" value="UniProtKB-EC"/>
</dbReference>
<dbReference type="NCBIfam" id="TIGR02435">
    <property type="entry name" value="CobG"/>
    <property type="match status" value="1"/>
</dbReference>
<keyword evidence="3" id="KW-0349">Heme</keyword>
<dbReference type="PROSITE" id="PS00365">
    <property type="entry name" value="NIR_SIR"/>
    <property type="match status" value="1"/>
</dbReference>
<dbReference type="Gene3D" id="3.30.413.10">
    <property type="entry name" value="Sulfite Reductase Hemoprotein, domain 1"/>
    <property type="match status" value="2"/>
</dbReference>
<evidence type="ECO:0000256" key="4">
    <source>
        <dbReference type="ARBA" id="ARBA00022723"/>
    </source>
</evidence>
<accession>A0A3B1E4Q0</accession>
<evidence type="ECO:0000256" key="5">
    <source>
        <dbReference type="ARBA" id="ARBA00023002"/>
    </source>
</evidence>
<proteinExistence type="inferred from homology"/>
<dbReference type="InterPro" id="IPR045854">
    <property type="entry name" value="NO2/SO3_Rdtase_4Fe4S_sf"/>
</dbReference>
<dbReference type="SUPFAM" id="SSF56014">
    <property type="entry name" value="Nitrite and sulphite reductase 4Fe-4S domain-like"/>
    <property type="match status" value="2"/>
</dbReference>
<dbReference type="GO" id="GO:0046872">
    <property type="term" value="F:metal ion binding"/>
    <property type="evidence" value="ECO:0007669"/>
    <property type="project" value="UniProtKB-KW"/>
</dbReference>
<keyword evidence="2" id="KW-0004">4Fe-4S</keyword>
<feature type="domain" description="Nitrite/Sulfite reductase ferredoxin-like" evidence="9">
    <location>
        <begin position="301"/>
        <end position="354"/>
    </location>
</feature>
<dbReference type="Pfam" id="PF01077">
    <property type="entry name" value="NIR_SIR"/>
    <property type="match status" value="2"/>
</dbReference>
<keyword evidence="5 10" id="KW-0560">Oxidoreductase</keyword>
<dbReference type="PRINTS" id="PR00397">
    <property type="entry name" value="SIROHAEM"/>
</dbReference>
<name>A0A3B1E4Q0_9ZZZZ</name>
<evidence type="ECO:0000256" key="1">
    <source>
        <dbReference type="ARBA" id="ARBA00010429"/>
    </source>
</evidence>
<keyword evidence="4" id="KW-0479">Metal-binding</keyword>
<evidence type="ECO:0000259" key="8">
    <source>
        <dbReference type="Pfam" id="PF01077"/>
    </source>
</evidence>
<dbReference type="Gene3D" id="3.90.480.20">
    <property type="match status" value="1"/>
</dbReference>
<dbReference type="EC" id="1.7.7.1" evidence="10"/>
<evidence type="ECO:0000313" key="10">
    <source>
        <dbReference type="EMBL" id="VAX37627.1"/>
    </source>
</evidence>
<evidence type="ECO:0000256" key="7">
    <source>
        <dbReference type="ARBA" id="ARBA00023014"/>
    </source>
</evidence>
<dbReference type="InterPro" id="IPR012798">
    <property type="entry name" value="Cbl_synth_CobG-like"/>
</dbReference>
<dbReference type="PANTHER" id="PTHR32439:SF0">
    <property type="entry name" value="FERREDOXIN--NITRITE REDUCTASE, CHLOROPLASTIC"/>
    <property type="match status" value="1"/>
</dbReference>
<keyword evidence="7" id="KW-0411">Iron-sulfur</keyword>
<dbReference type="Pfam" id="PF03460">
    <property type="entry name" value="NIR_SIR_ferr"/>
    <property type="match status" value="2"/>
</dbReference>
<dbReference type="EMBL" id="UOGL01000135">
    <property type="protein sequence ID" value="VAX37627.1"/>
    <property type="molecule type" value="Genomic_DNA"/>
</dbReference>
<dbReference type="GO" id="GO:0051539">
    <property type="term" value="F:4 iron, 4 sulfur cluster binding"/>
    <property type="evidence" value="ECO:0007669"/>
    <property type="project" value="UniProtKB-KW"/>
</dbReference>
<protein>
    <submittedName>
        <fullName evidence="10">Ferredoxin--nitrite reductase</fullName>
        <ecNumber evidence="10">1.7.7.1</ecNumber>
    </submittedName>
</protein>
<dbReference type="AlphaFoldDB" id="A0A3B1E4Q0"/>
<feature type="domain" description="Nitrite/Sulfite reductase ferredoxin-like" evidence="9">
    <location>
        <begin position="53"/>
        <end position="116"/>
    </location>
</feature>
<dbReference type="InterPro" id="IPR005117">
    <property type="entry name" value="NiRdtase/SiRdtase_haem-b_fer"/>
</dbReference>
<dbReference type="InterPro" id="IPR006066">
    <property type="entry name" value="NO2/SO3_Rdtase_FeS/sirohaem_BS"/>
</dbReference>
<dbReference type="InterPro" id="IPR006067">
    <property type="entry name" value="NO2/SO3_Rdtase_4Fe4S_dom"/>
</dbReference>
<dbReference type="GO" id="GO:0020037">
    <property type="term" value="F:heme binding"/>
    <property type="evidence" value="ECO:0007669"/>
    <property type="project" value="InterPro"/>
</dbReference>
<evidence type="ECO:0000256" key="2">
    <source>
        <dbReference type="ARBA" id="ARBA00022485"/>
    </source>
</evidence>
<feature type="domain" description="Nitrite/sulphite reductase 4Fe-4S" evidence="8">
    <location>
        <begin position="376"/>
        <end position="491"/>
    </location>
</feature>
<dbReference type="PANTHER" id="PTHR32439">
    <property type="entry name" value="FERREDOXIN--NITRITE REDUCTASE, CHLOROPLASTIC"/>
    <property type="match status" value="1"/>
</dbReference>
<dbReference type="SUPFAM" id="SSF57802">
    <property type="entry name" value="Rubredoxin-like"/>
    <property type="match status" value="1"/>
</dbReference>
<gene>
    <name evidence="10" type="ORF">MNBD_PLANCTO02-2087</name>
</gene>
<evidence type="ECO:0000259" key="9">
    <source>
        <dbReference type="Pfam" id="PF03460"/>
    </source>
</evidence>
<dbReference type="InterPro" id="IPR051329">
    <property type="entry name" value="NIR_SIR_4Fe-4S"/>
</dbReference>
<sequence length="585" mass="66240">MANAIEVWKQQKHGFDVWEDVLQHAHAKTPMKEIEKTDLERMKWHGFYYRKRDQPSSYMTRVRLTGSELTAKQAKEIAYIAYEFGHGIIDITTRANIQVQGLQIEHLPKVAERFDAVNLTAKQTGHDNIRNVFAHPFSGLLSDELIDTRAFCHAITALFIDSRELSDLPRKFNICLNGTEQHSAHFWTQDLSFLATKVNDEILFRVLIGGTQGQTPRLAWHLPVLVKEEQVVEVTRAILNLFRQQGSREKRNRGRFRFLIEKIGVGGVLEYLEEHLSFRLQPCVTEPMPAVQYDELIGWFRQRDNHLWTMGLSVPLGRMTWQQLEGLALLSKKWGDGSLRTTHEQGIAIANIPSGFKDAAATDAAALGLTIHADPLVRNTMACTGSQFCNIAVTETKGHMLQLIEKLRQRALMLHGIRIHMSGCPSSCAQHFTADIGLKGVRVRRLLGTREGFDIFLGGGIAGRLHMGLLFKLGVDVDQLPQVIEEVVAQYYLKHKPGQTFSAYWRETLQDQEANKVKDDDYQLPTWICEGCNFHHIGEDPPVYCPGCAGLRRLFARVDTTLIEEENVFLKATETALLSGTPPQK</sequence>
<keyword evidence="6" id="KW-0408">Iron</keyword>
<evidence type="ECO:0000256" key="6">
    <source>
        <dbReference type="ARBA" id="ARBA00023004"/>
    </source>
</evidence>
<feature type="domain" description="Nitrite/sulphite reductase 4Fe-4S" evidence="8">
    <location>
        <begin position="127"/>
        <end position="278"/>
    </location>
</feature>
<organism evidence="10">
    <name type="scientific">hydrothermal vent metagenome</name>
    <dbReference type="NCBI Taxonomy" id="652676"/>
    <lineage>
        <taxon>unclassified sequences</taxon>
        <taxon>metagenomes</taxon>
        <taxon>ecological metagenomes</taxon>
    </lineage>
</organism>
<dbReference type="InterPro" id="IPR036136">
    <property type="entry name" value="Nit/Sulf_reduc_fer-like_dom_sf"/>
</dbReference>
<dbReference type="SUPFAM" id="SSF55124">
    <property type="entry name" value="Nitrite/Sulfite reductase N-terminal domain-like"/>
    <property type="match status" value="2"/>
</dbReference>